<keyword evidence="3" id="KW-0436">Ligase</keyword>
<evidence type="ECO:0000313" key="4">
    <source>
        <dbReference type="Proteomes" id="UP000530514"/>
    </source>
</evidence>
<dbReference type="Pfam" id="PF13563">
    <property type="entry name" value="2_5_RNA_ligase2"/>
    <property type="match status" value="1"/>
</dbReference>
<sequence length="170" mass="20294">MYYGIAIFPQKRVQDLVNSYRKRYDPHYALIPPHITLKEKFELSDDKLEKTVADLEKIAKQMKAFKVRFHKVSHFHPTSNTIYLAIDHEEPIVELHNQIEQLFEPVEAPYDYIPHLTIGQKMSEDELHDVYGSLRMRKFELETLIDRFHLLYQLENGSWSIYQTFLLAKQ</sequence>
<dbReference type="InterPro" id="IPR050580">
    <property type="entry name" value="2H_phosphoesterase_YjcG-like"/>
</dbReference>
<protein>
    <recommendedName>
        <fullName evidence="2">Putative phosphoesterase H1164_13785</fullName>
        <ecNumber evidence="2">3.1.-.-</ecNumber>
    </recommendedName>
</protein>
<dbReference type="NCBIfam" id="NF010223">
    <property type="entry name" value="PRK13679.1"/>
    <property type="match status" value="1"/>
</dbReference>
<dbReference type="PANTHER" id="PTHR40037">
    <property type="entry name" value="PHOSPHOESTERASE YJCG-RELATED"/>
    <property type="match status" value="1"/>
</dbReference>
<dbReference type="HAMAP" id="MF_01444">
    <property type="entry name" value="2H_phosphoesterase_YjcG"/>
    <property type="match status" value="1"/>
</dbReference>
<comment type="similarity">
    <text evidence="2">Belongs to the 2H phosphoesterase superfamily. YjcG family.</text>
</comment>
<dbReference type="Proteomes" id="UP000530514">
    <property type="component" value="Unassembled WGS sequence"/>
</dbReference>
<feature type="active site" description="Proton donor" evidence="2">
    <location>
        <position position="34"/>
    </location>
</feature>
<dbReference type="RefSeq" id="WP_033101798.1">
    <property type="nucleotide sequence ID" value="NZ_JACEIP010000024.1"/>
</dbReference>
<feature type="active site" description="Proton acceptor" evidence="2">
    <location>
        <position position="115"/>
    </location>
</feature>
<comment type="caution">
    <text evidence="3">The sequence shown here is derived from an EMBL/GenBank/DDBJ whole genome shotgun (WGS) entry which is preliminary data.</text>
</comment>
<dbReference type="SUPFAM" id="SSF55144">
    <property type="entry name" value="LigT-like"/>
    <property type="match status" value="1"/>
</dbReference>
<name>A0A7W2AI78_9BACL</name>
<evidence type="ECO:0000256" key="2">
    <source>
        <dbReference type="HAMAP-Rule" id="MF_01444"/>
    </source>
</evidence>
<feature type="short sequence motif" description="HXTX 2" evidence="2">
    <location>
        <begin position="115"/>
        <end position="118"/>
    </location>
</feature>
<dbReference type="GO" id="GO:0016788">
    <property type="term" value="F:hydrolase activity, acting on ester bonds"/>
    <property type="evidence" value="ECO:0007669"/>
    <property type="project" value="UniProtKB-UniRule"/>
</dbReference>
<dbReference type="PANTHER" id="PTHR40037:SF1">
    <property type="entry name" value="PHOSPHOESTERASE SAOUHSC_00951-RELATED"/>
    <property type="match status" value="1"/>
</dbReference>
<accession>A0A7W2AI78</accession>
<proteinExistence type="inferred from homology"/>
<evidence type="ECO:0000256" key="1">
    <source>
        <dbReference type="ARBA" id="ARBA00022801"/>
    </source>
</evidence>
<dbReference type="GO" id="GO:0016874">
    <property type="term" value="F:ligase activity"/>
    <property type="evidence" value="ECO:0007669"/>
    <property type="project" value="UniProtKB-KW"/>
</dbReference>
<feature type="short sequence motif" description="HXTX 1" evidence="2">
    <location>
        <begin position="34"/>
        <end position="37"/>
    </location>
</feature>
<keyword evidence="4" id="KW-1185">Reference proteome</keyword>
<reference evidence="3 4" key="1">
    <citation type="submission" date="2020-07" db="EMBL/GenBank/DDBJ databases">
        <authorList>
            <person name="Feng H."/>
        </authorList>
    </citation>
    <scope>NUCLEOTIDE SEQUENCE [LARGE SCALE GENOMIC DNA]</scope>
    <source>
        <strain evidence="4">s-11</strain>
    </source>
</reference>
<evidence type="ECO:0000313" key="3">
    <source>
        <dbReference type="EMBL" id="MBA4543957.1"/>
    </source>
</evidence>
<keyword evidence="1 2" id="KW-0378">Hydrolase</keyword>
<dbReference type="InterPro" id="IPR009097">
    <property type="entry name" value="Cyclic_Pdiesterase"/>
</dbReference>
<dbReference type="AlphaFoldDB" id="A0A7W2AI78"/>
<dbReference type="OrthoDB" id="1524661at2"/>
<dbReference type="Gene3D" id="3.90.1140.10">
    <property type="entry name" value="Cyclic phosphodiesterase"/>
    <property type="match status" value="1"/>
</dbReference>
<dbReference type="EMBL" id="JACEIP010000024">
    <property type="protein sequence ID" value="MBA4543957.1"/>
    <property type="molecule type" value="Genomic_DNA"/>
</dbReference>
<dbReference type="InterPro" id="IPR022932">
    <property type="entry name" value="YjcG"/>
</dbReference>
<organism evidence="3 4">
    <name type="scientific">Thermoactinomyces daqus</name>
    <dbReference type="NCBI Taxonomy" id="1329516"/>
    <lineage>
        <taxon>Bacteria</taxon>
        <taxon>Bacillati</taxon>
        <taxon>Bacillota</taxon>
        <taxon>Bacilli</taxon>
        <taxon>Bacillales</taxon>
        <taxon>Thermoactinomycetaceae</taxon>
        <taxon>Thermoactinomyces</taxon>
    </lineage>
</organism>
<dbReference type="EC" id="3.1.-.-" evidence="2"/>
<gene>
    <name evidence="3" type="ORF">H1164_13785</name>
</gene>